<dbReference type="AlphaFoldDB" id="A0A5P6P1J3"/>
<dbReference type="GO" id="GO:0016757">
    <property type="term" value="F:glycosyltransferase activity"/>
    <property type="evidence" value="ECO:0007669"/>
    <property type="project" value="TreeGrafter"/>
</dbReference>
<dbReference type="RefSeq" id="WP_151643340.1">
    <property type="nucleotide sequence ID" value="NZ_CP044543.1"/>
</dbReference>
<dbReference type="Proteomes" id="UP000325641">
    <property type="component" value="Chromosome"/>
</dbReference>
<dbReference type="Gene3D" id="3.40.50.2000">
    <property type="entry name" value="Glycogen Phosphorylase B"/>
    <property type="match status" value="2"/>
</dbReference>
<evidence type="ECO:0000313" key="2">
    <source>
        <dbReference type="EMBL" id="QFI72249.1"/>
    </source>
</evidence>
<dbReference type="Pfam" id="PF06722">
    <property type="entry name" value="EryCIII-like_C"/>
    <property type="match status" value="1"/>
</dbReference>
<feature type="domain" description="Erythromycin biosynthesis protein CIII-like C-terminal" evidence="1">
    <location>
        <begin position="124"/>
        <end position="241"/>
    </location>
</feature>
<name>A0A5P6P1J3_9BRAD</name>
<protein>
    <recommendedName>
        <fullName evidence="1">Erythromycin biosynthesis protein CIII-like C-terminal domain-containing protein</fullName>
    </recommendedName>
</protein>
<dbReference type="OrthoDB" id="139086at2"/>
<dbReference type="InterPro" id="IPR010610">
    <property type="entry name" value="EryCIII-like_C"/>
</dbReference>
<dbReference type="PANTHER" id="PTHR21015:SF22">
    <property type="entry name" value="GLYCOSYLTRANSFERASE"/>
    <property type="match status" value="1"/>
</dbReference>
<proteinExistence type="predicted"/>
<reference evidence="3" key="1">
    <citation type="submission" date="2019-10" db="EMBL/GenBank/DDBJ databases">
        <title>Complete Genome Sequence of Bradyrhizobium betae type strain PL7HG1T.</title>
        <authorList>
            <person name="Bromfield E.S.P."/>
            <person name="Cloutier S."/>
        </authorList>
    </citation>
    <scope>NUCLEOTIDE SEQUENCE [LARGE SCALE GENOMIC DNA]</scope>
    <source>
        <strain evidence="3">PL7HG1</strain>
    </source>
</reference>
<gene>
    <name evidence="2" type="ORF">F8237_07535</name>
</gene>
<dbReference type="EMBL" id="CP044543">
    <property type="protein sequence ID" value="QFI72249.1"/>
    <property type="molecule type" value="Genomic_DNA"/>
</dbReference>
<dbReference type="SUPFAM" id="SSF53756">
    <property type="entry name" value="UDP-Glycosyltransferase/glycogen phosphorylase"/>
    <property type="match status" value="1"/>
</dbReference>
<accession>A0A5P6P1J3</accession>
<evidence type="ECO:0000259" key="1">
    <source>
        <dbReference type="Pfam" id="PF06722"/>
    </source>
</evidence>
<dbReference type="KEGG" id="bbet:F8237_07535"/>
<evidence type="ECO:0000313" key="3">
    <source>
        <dbReference type="Proteomes" id="UP000325641"/>
    </source>
</evidence>
<sequence length="266" mass="27734">MLISTQKVALERGINFAVFNHLAWITEGGCIGFLNSLVAGVTGSGAGSPLFDLLDRAPLVLAASYPEFGTQISTSPRVHFVGPIREPVASAPWPRRFPDRPLVLVSLSSTFQGQGSTLRNICTALAPLPLEVLVTTGRGFAPESLPIAGAVEARSFVSHDAVLPSVDLVVTHAGLGTLMYSAGAGKPCLCFPNGRDQNDNAAHIEALALGQVLSPDAAPAGIGDAVMDMLGDQATLAACHAFASRVRRFGDLARAADLVEELVRVA</sequence>
<dbReference type="PANTHER" id="PTHR21015">
    <property type="entry name" value="UDP-N-ACETYLGLUCOSAMINE--N-ACETYLMURAMYL-(PENTAPEPTIDE) PYROPHOSPHORYL-UNDECAPRENOL N-ACETYLGLUCOSAMINE TRANSFERASE 1"/>
    <property type="match status" value="1"/>
</dbReference>
<organism evidence="2 3">
    <name type="scientific">Bradyrhizobium betae</name>
    <dbReference type="NCBI Taxonomy" id="244734"/>
    <lineage>
        <taxon>Bacteria</taxon>
        <taxon>Pseudomonadati</taxon>
        <taxon>Pseudomonadota</taxon>
        <taxon>Alphaproteobacteria</taxon>
        <taxon>Hyphomicrobiales</taxon>
        <taxon>Nitrobacteraceae</taxon>
        <taxon>Bradyrhizobium</taxon>
    </lineage>
</organism>